<evidence type="ECO:0000313" key="1">
    <source>
        <dbReference type="EMBL" id="MWA02170.1"/>
    </source>
</evidence>
<protein>
    <submittedName>
        <fullName evidence="1">Uncharacterized protein</fullName>
    </submittedName>
</protein>
<gene>
    <name evidence="1" type="ORF">F8568_017670</name>
</gene>
<dbReference type="AlphaFoldDB" id="A0A6I4MB28"/>
<name>A0A6I4MB28_9ACTN</name>
<sequence>MTQTEPLTGTDEEIKTRLRAEFPAWSIIRTDRGRWWANRGPLQGELLNERSSVDADTPGELRIELQAIEASQ</sequence>
<comment type="caution">
    <text evidence="1">The sequence shown here is derived from an EMBL/GenBank/DDBJ whole genome shotgun (WGS) entry which is preliminary data.</text>
</comment>
<dbReference type="RefSeq" id="WP_151594629.1">
    <property type="nucleotide sequence ID" value="NZ_WBMS02000012.1"/>
</dbReference>
<evidence type="ECO:0000313" key="2">
    <source>
        <dbReference type="Proteomes" id="UP000462055"/>
    </source>
</evidence>
<dbReference type="Proteomes" id="UP000462055">
    <property type="component" value="Unassembled WGS sequence"/>
</dbReference>
<accession>A0A6I4MB28</accession>
<keyword evidence="2" id="KW-1185">Reference proteome</keyword>
<proteinExistence type="predicted"/>
<organism evidence="1 2">
    <name type="scientific">Actinomadura physcomitrii</name>
    <dbReference type="NCBI Taxonomy" id="2650748"/>
    <lineage>
        <taxon>Bacteria</taxon>
        <taxon>Bacillati</taxon>
        <taxon>Actinomycetota</taxon>
        <taxon>Actinomycetes</taxon>
        <taxon>Streptosporangiales</taxon>
        <taxon>Thermomonosporaceae</taxon>
        <taxon>Actinomadura</taxon>
    </lineage>
</organism>
<dbReference type="EMBL" id="WBMS02000012">
    <property type="protein sequence ID" value="MWA02170.1"/>
    <property type="molecule type" value="Genomic_DNA"/>
</dbReference>
<reference evidence="1" key="1">
    <citation type="submission" date="2019-12" db="EMBL/GenBank/DDBJ databases">
        <title>Actinomadura physcomitrii sp. nov., a novel actinomycete isolated from moss [Physcomitrium sphaericum (Ludw) Fuernr].</title>
        <authorList>
            <person name="Zhuang X."/>
        </authorList>
    </citation>
    <scope>NUCLEOTIDE SEQUENCE [LARGE SCALE GENOMIC DNA]</scope>
    <source>
        <strain evidence="1">LD22</strain>
    </source>
</reference>